<name>A0ACB7T5N4_HYAAI</name>
<keyword evidence="2" id="KW-1185">Reference proteome</keyword>
<evidence type="ECO:0000313" key="2">
    <source>
        <dbReference type="Proteomes" id="UP000821845"/>
    </source>
</evidence>
<organism evidence="1 2">
    <name type="scientific">Hyalomma asiaticum</name>
    <name type="common">Tick</name>
    <dbReference type="NCBI Taxonomy" id="266040"/>
    <lineage>
        <taxon>Eukaryota</taxon>
        <taxon>Metazoa</taxon>
        <taxon>Ecdysozoa</taxon>
        <taxon>Arthropoda</taxon>
        <taxon>Chelicerata</taxon>
        <taxon>Arachnida</taxon>
        <taxon>Acari</taxon>
        <taxon>Parasitiformes</taxon>
        <taxon>Ixodida</taxon>
        <taxon>Ixodoidea</taxon>
        <taxon>Ixodidae</taxon>
        <taxon>Hyalomminae</taxon>
        <taxon>Hyalomma</taxon>
    </lineage>
</organism>
<comment type="caution">
    <text evidence="1">The sequence shown here is derived from an EMBL/GenBank/DDBJ whole genome shotgun (WGS) entry which is preliminary data.</text>
</comment>
<dbReference type="EMBL" id="CM023490">
    <property type="protein sequence ID" value="KAH6942373.1"/>
    <property type="molecule type" value="Genomic_DNA"/>
</dbReference>
<accession>A0ACB7T5N4</accession>
<reference evidence="1" key="1">
    <citation type="submission" date="2020-05" db="EMBL/GenBank/DDBJ databases">
        <title>Large-scale comparative analyses of tick genomes elucidate their genetic diversity and vector capacities.</title>
        <authorList>
            <person name="Jia N."/>
            <person name="Wang J."/>
            <person name="Shi W."/>
            <person name="Du L."/>
            <person name="Sun Y."/>
            <person name="Zhan W."/>
            <person name="Jiang J."/>
            <person name="Wang Q."/>
            <person name="Zhang B."/>
            <person name="Ji P."/>
            <person name="Sakyi L.B."/>
            <person name="Cui X."/>
            <person name="Yuan T."/>
            <person name="Jiang B."/>
            <person name="Yang W."/>
            <person name="Lam T.T.-Y."/>
            <person name="Chang Q."/>
            <person name="Ding S."/>
            <person name="Wang X."/>
            <person name="Zhu J."/>
            <person name="Ruan X."/>
            <person name="Zhao L."/>
            <person name="Wei J."/>
            <person name="Que T."/>
            <person name="Du C."/>
            <person name="Cheng J."/>
            <person name="Dai P."/>
            <person name="Han X."/>
            <person name="Huang E."/>
            <person name="Gao Y."/>
            <person name="Liu J."/>
            <person name="Shao H."/>
            <person name="Ye R."/>
            <person name="Li L."/>
            <person name="Wei W."/>
            <person name="Wang X."/>
            <person name="Wang C."/>
            <person name="Yang T."/>
            <person name="Huo Q."/>
            <person name="Li W."/>
            <person name="Guo W."/>
            <person name="Chen H."/>
            <person name="Zhou L."/>
            <person name="Ni X."/>
            <person name="Tian J."/>
            <person name="Zhou Y."/>
            <person name="Sheng Y."/>
            <person name="Liu T."/>
            <person name="Pan Y."/>
            <person name="Xia L."/>
            <person name="Li J."/>
            <person name="Zhao F."/>
            <person name="Cao W."/>
        </authorList>
    </citation>
    <scope>NUCLEOTIDE SEQUENCE</scope>
    <source>
        <strain evidence="1">Hyas-2018</strain>
    </source>
</reference>
<dbReference type="Proteomes" id="UP000821845">
    <property type="component" value="Chromosome 10"/>
</dbReference>
<gene>
    <name evidence="1" type="ORF">HPB50_004232</name>
</gene>
<proteinExistence type="predicted"/>
<sequence length="104" mass="11810">MKFSGCFLLFLVAMAGIPRTHQYTPLTSPPRSDRLGDSRLAGNENAHDAARAVVYLARQSADRDSAQAERAEEERMVASSGDHARDRKITFKEILMYYRKVRHK</sequence>
<protein>
    <submittedName>
        <fullName evidence="1">Uncharacterized protein</fullName>
    </submittedName>
</protein>
<evidence type="ECO:0000313" key="1">
    <source>
        <dbReference type="EMBL" id="KAH6942373.1"/>
    </source>
</evidence>